<dbReference type="GO" id="GO:0000160">
    <property type="term" value="P:phosphorelay signal transduction system"/>
    <property type="evidence" value="ECO:0007669"/>
    <property type="project" value="InterPro"/>
</dbReference>
<keyword evidence="5" id="KW-1185">Reference proteome</keyword>
<dbReference type="SUPFAM" id="SSF52172">
    <property type="entry name" value="CheY-like"/>
    <property type="match status" value="1"/>
</dbReference>
<gene>
    <name evidence="4" type="ORF">EPD60_14270</name>
</gene>
<evidence type="ECO:0000313" key="5">
    <source>
        <dbReference type="Proteomes" id="UP000295334"/>
    </source>
</evidence>
<evidence type="ECO:0000313" key="4">
    <source>
        <dbReference type="EMBL" id="TCJ12438.1"/>
    </source>
</evidence>
<dbReference type="AlphaFoldDB" id="A0A4R1B7D9"/>
<reference evidence="4 5" key="1">
    <citation type="submission" date="2019-03" db="EMBL/GenBank/DDBJ databases">
        <authorList>
            <person name="Kim M.K.M."/>
        </authorList>
    </citation>
    <scope>NUCLEOTIDE SEQUENCE [LARGE SCALE GENOMIC DNA]</scope>
    <source>
        <strain evidence="4 5">17J68-12</strain>
    </source>
</reference>
<accession>A0A4R1B7D9</accession>
<feature type="coiled-coil region" evidence="2">
    <location>
        <begin position="46"/>
        <end position="73"/>
    </location>
</feature>
<dbReference type="PANTHER" id="PTHR44520">
    <property type="entry name" value="RESPONSE REGULATOR RCP1-RELATED"/>
    <property type="match status" value="1"/>
</dbReference>
<dbReference type="InterPro" id="IPR001789">
    <property type="entry name" value="Sig_transdc_resp-reg_receiver"/>
</dbReference>
<protein>
    <submittedName>
        <fullName evidence="4">Response regulator</fullName>
    </submittedName>
</protein>
<name>A0A4R1B7D9_9BACT</name>
<sequence length="170" mass="19732">MNPVQDRFSTIALLYLAQIFKLYPRSDDIDRKKHMTEQSKPIFLYAEDDLDDYEALKEALEQITDKYELAHAKNGSEVLDYLQQQRGPEPCLIVLDLNMPIMDGKETLLWIKSQPAFQHIPTMVFTTSSREEDIKLCQSNNCTFFRKPTLYRDLLHVVQIMLQMCGGPKG</sequence>
<evidence type="ECO:0000256" key="2">
    <source>
        <dbReference type="SAM" id="Coils"/>
    </source>
</evidence>
<feature type="modified residue" description="4-aspartylphosphate" evidence="1">
    <location>
        <position position="96"/>
    </location>
</feature>
<dbReference type="InterPro" id="IPR011006">
    <property type="entry name" value="CheY-like_superfamily"/>
</dbReference>
<dbReference type="Gene3D" id="3.40.50.2300">
    <property type="match status" value="1"/>
</dbReference>
<keyword evidence="1" id="KW-0597">Phosphoprotein</keyword>
<dbReference type="OrthoDB" id="7631574at2"/>
<evidence type="ECO:0000259" key="3">
    <source>
        <dbReference type="PROSITE" id="PS50110"/>
    </source>
</evidence>
<dbReference type="Proteomes" id="UP000295334">
    <property type="component" value="Unassembled WGS sequence"/>
</dbReference>
<comment type="caution">
    <text evidence="4">The sequence shown here is derived from an EMBL/GenBank/DDBJ whole genome shotgun (WGS) entry which is preliminary data.</text>
</comment>
<dbReference type="PANTHER" id="PTHR44520:SF2">
    <property type="entry name" value="RESPONSE REGULATOR RCP1"/>
    <property type="match status" value="1"/>
</dbReference>
<dbReference type="Pfam" id="PF00072">
    <property type="entry name" value="Response_reg"/>
    <property type="match status" value="1"/>
</dbReference>
<dbReference type="PROSITE" id="PS50110">
    <property type="entry name" value="RESPONSE_REGULATORY"/>
    <property type="match status" value="1"/>
</dbReference>
<dbReference type="EMBL" id="SJZI01000050">
    <property type="protein sequence ID" value="TCJ12438.1"/>
    <property type="molecule type" value="Genomic_DNA"/>
</dbReference>
<feature type="domain" description="Response regulatory" evidence="3">
    <location>
        <begin position="42"/>
        <end position="162"/>
    </location>
</feature>
<proteinExistence type="predicted"/>
<dbReference type="SMART" id="SM00448">
    <property type="entry name" value="REC"/>
    <property type="match status" value="1"/>
</dbReference>
<keyword evidence="2" id="KW-0175">Coiled coil</keyword>
<organism evidence="4 5">
    <name type="scientific">Flaviaesturariibacter flavus</name>
    <dbReference type="NCBI Taxonomy" id="2502780"/>
    <lineage>
        <taxon>Bacteria</taxon>
        <taxon>Pseudomonadati</taxon>
        <taxon>Bacteroidota</taxon>
        <taxon>Chitinophagia</taxon>
        <taxon>Chitinophagales</taxon>
        <taxon>Chitinophagaceae</taxon>
        <taxon>Flaviaestuariibacter</taxon>
    </lineage>
</organism>
<dbReference type="InterPro" id="IPR052893">
    <property type="entry name" value="TCS_response_regulator"/>
</dbReference>
<evidence type="ECO:0000256" key="1">
    <source>
        <dbReference type="PROSITE-ProRule" id="PRU00169"/>
    </source>
</evidence>